<dbReference type="PANTHER" id="PTHR30204">
    <property type="entry name" value="REDOX-CYCLING DRUG-SENSING TRANSCRIPTIONAL ACTIVATOR SOXR"/>
    <property type="match status" value="1"/>
</dbReference>
<dbReference type="GO" id="GO:0003700">
    <property type="term" value="F:DNA-binding transcription factor activity"/>
    <property type="evidence" value="ECO:0007669"/>
    <property type="project" value="InterPro"/>
</dbReference>
<gene>
    <name evidence="3" type="ORF">GKZ89_08830</name>
</gene>
<dbReference type="OrthoDB" id="166060at2"/>
<accession>A0A7X2V4V4</accession>
<dbReference type="SUPFAM" id="SSF46955">
    <property type="entry name" value="Putative DNA-binding domain"/>
    <property type="match status" value="1"/>
</dbReference>
<name>A0A7X2V4V4_9BACI</name>
<organism evidence="3 4">
    <name type="scientific">Metabacillus mangrovi</name>
    <dbReference type="NCBI Taxonomy" id="1491830"/>
    <lineage>
        <taxon>Bacteria</taxon>
        <taxon>Bacillati</taxon>
        <taxon>Bacillota</taxon>
        <taxon>Bacilli</taxon>
        <taxon>Bacillales</taxon>
        <taxon>Bacillaceae</taxon>
        <taxon>Metabacillus</taxon>
    </lineage>
</organism>
<sequence>MAEMCNVTKRTIDHYTNIGLLKAERSSSNYRYYDASSIERIHDIERYKTAGMNLSDIKKRLLEKDAEEIDLHELRLKISGLDKDVSDLLATLDKSDIKNLEHLKKNVSHESLSLIQTLLLLLS</sequence>
<dbReference type="InterPro" id="IPR009061">
    <property type="entry name" value="DNA-bd_dom_put_sf"/>
</dbReference>
<dbReference type="SMART" id="SM00422">
    <property type="entry name" value="HTH_MERR"/>
    <property type="match status" value="1"/>
</dbReference>
<dbReference type="Gene3D" id="1.10.1660.10">
    <property type="match status" value="1"/>
</dbReference>
<dbReference type="PANTHER" id="PTHR30204:SF95">
    <property type="entry name" value="HTH-TYPE TRANSCRIPTIONAL REGULATOR CUER"/>
    <property type="match status" value="1"/>
</dbReference>
<proteinExistence type="predicted"/>
<evidence type="ECO:0000313" key="4">
    <source>
        <dbReference type="Proteomes" id="UP000434639"/>
    </source>
</evidence>
<dbReference type="GO" id="GO:0003677">
    <property type="term" value="F:DNA binding"/>
    <property type="evidence" value="ECO:0007669"/>
    <property type="project" value="UniProtKB-KW"/>
</dbReference>
<evidence type="ECO:0000313" key="3">
    <source>
        <dbReference type="EMBL" id="MTH53521.1"/>
    </source>
</evidence>
<evidence type="ECO:0000259" key="2">
    <source>
        <dbReference type="PROSITE" id="PS50937"/>
    </source>
</evidence>
<dbReference type="AlphaFoldDB" id="A0A7X2V4V4"/>
<keyword evidence="1" id="KW-0238">DNA-binding</keyword>
<feature type="domain" description="HTH merR-type" evidence="2">
    <location>
        <begin position="1"/>
        <end position="63"/>
    </location>
</feature>
<protein>
    <submittedName>
        <fullName evidence="3">MerR family transcriptional regulator</fullName>
    </submittedName>
</protein>
<dbReference type="InterPro" id="IPR047057">
    <property type="entry name" value="MerR_fam"/>
</dbReference>
<reference evidence="3 4" key="1">
    <citation type="journal article" date="2017" name="Int. J. Syst. Evol. Microbiol.">
        <title>Bacillus mangrovi sp. nov., isolated from a sediment sample from a mangrove forest.</title>
        <authorList>
            <person name="Gupta V."/>
            <person name="Singh P.K."/>
            <person name="Korpole S."/>
            <person name="Tanuku N.R.S."/>
            <person name="Pinnaka A.K."/>
        </authorList>
    </citation>
    <scope>NUCLEOTIDE SEQUENCE [LARGE SCALE GENOMIC DNA]</scope>
    <source>
        <strain evidence="3 4">KCTC 33872</strain>
    </source>
</reference>
<dbReference type="Pfam" id="PF13411">
    <property type="entry name" value="MerR_1"/>
    <property type="match status" value="1"/>
</dbReference>
<dbReference type="PROSITE" id="PS50937">
    <property type="entry name" value="HTH_MERR_2"/>
    <property type="match status" value="1"/>
</dbReference>
<dbReference type="InterPro" id="IPR000551">
    <property type="entry name" value="MerR-type_HTH_dom"/>
</dbReference>
<dbReference type="Proteomes" id="UP000434639">
    <property type="component" value="Unassembled WGS sequence"/>
</dbReference>
<evidence type="ECO:0000256" key="1">
    <source>
        <dbReference type="ARBA" id="ARBA00023125"/>
    </source>
</evidence>
<comment type="caution">
    <text evidence="3">The sequence shown here is derived from an EMBL/GenBank/DDBJ whole genome shotgun (WGS) entry which is preliminary data.</text>
</comment>
<dbReference type="EMBL" id="WMIB01000006">
    <property type="protein sequence ID" value="MTH53521.1"/>
    <property type="molecule type" value="Genomic_DNA"/>
</dbReference>
<keyword evidence="4" id="KW-1185">Reference proteome</keyword>